<evidence type="ECO:0000256" key="3">
    <source>
        <dbReference type="ARBA" id="ARBA00022737"/>
    </source>
</evidence>
<feature type="disulfide bond" evidence="6">
    <location>
        <begin position="402"/>
        <end position="429"/>
    </location>
</feature>
<feature type="chain" id="PRO_5026353144" description="Sushi domain-containing protein" evidence="8">
    <location>
        <begin position="34"/>
        <end position="720"/>
    </location>
</feature>
<protein>
    <recommendedName>
        <fullName evidence="9">Sushi domain-containing protein</fullName>
    </recommendedName>
</protein>
<proteinExistence type="predicted"/>
<keyword evidence="2 8" id="KW-0732">Signal</keyword>
<dbReference type="FunFam" id="2.10.70.10:FF:000055">
    <property type="entry name" value="Complement decay-accelerating factor, GPI-anchored"/>
    <property type="match status" value="1"/>
</dbReference>
<dbReference type="Gene3D" id="1.20.5.3730">
    <property type="match status" value="1"/>
</dbReference>
<dbReference type="Gene3D" id="2.10.70.10">
    <property type="entry name" value="Complement Module, domain 1"/>
    <property type="match status" value="10"/>
</dbReference>
<evidence type="ECO:0000256" key="5">
    <source>
        <dbReference type="ARBA" id="ARBA00023180"/>
    </source>
</evidence>
<sequence length="720" mass="79494">MEAGSHHGPGRGGPQPLLLLLSLVSALVVTVHGDCGPPPRYPFAIPEATVKKEVYQEGERVKYSCRSGYTRKRLPLHISCNNGKWSPDGFTSPFCVVKSCPHPGDLINGHVEIKTDLSIGSTIEFSCNEGYSLIGHSTSTCEISDSGTSWSNDLPNCEIVSCPRPPNIPNGKHSGEEDDFFTYGSSVTYSCNTVPEESIPFSLIGDASISCAVENKTTGVWKPLPPKCQVITCPQPNVPQGKLISGFGRTYTYRDTAMFECKRGYLLNGSHLIRCESDNEWVPPVPTCQLNSCSNPPVIPYAERDWSLGSRDWNVGYSKYGEPEVFSVGTEVKYLCKKGFRAQKHKPRSVTCQANFTWSTNDGFCERICCPTPNVDHGKITKITSSSQGCEYGFPEKIKVSCNSGYILSGVATNQCQESGTWGPALSSCIPDCNSPKIDHGRVEAEHSFWNDMWKFTCNEGYILVGKPRISCEELTSSELPRCEALCPHPKVGNGVVIPNRTQYQGAVTISVKCNSGYKLIGDPNPYCADNRTWSPELPKCEWIIPEGCEQVQAGQAILKCLPNPGDVIQALEAYKLSLEIAKLELEVDHLRGKCTQPLPSLKEEPEDRTPPVSGKCNPPPELRTVQLQWQFRNQETFAWKESVSFECRPGYSAKQRQIRHARCQSTGTWSLIEEYCTQMSCPDPGEFANGRINQTDGNLFGSKMNFVCDEGYVFQGKGQ</sequence>
<dbReference type="InParanoid" id="A0A6I8NYI7"/>
<dbReference type="GO" id="GO:0045959">
    <property type="term" value="P:negative regulation of complement activation, classical pathway"/>
    <property type="evidence" value="ECO:0000318"/>
    <property type="project" value="GO_Central"/>
</dbReference>
<feature type="domain" description="Sushi" evidence="9">
    <location>
        <begin position="615"/>
        <end position="679"/>
    </location>
</feature>
<feature type="region of interest" description="Disordered" evidence="7">
    <location>
        <begin position="597"/>
        <end position="618"/>
    </location>
</feature>
<dbReference type="SMART" id="SM00032">
    <property type="entry name" value="CCP"/>
    <property type="match status" value="9"/>
</dbReference>
<dbReference type="PANTHER" id="PTHR19325">
    <property type="entry name" value="COMPLEMENT COMPONENT-RELATED SUSHI DOMAIN-CONTAINING"/>
    <property type="match status" value="1"/>
</dbReference>
<feature type="domain" description="Sushi" evidence="9">
    <location>
        <begin position="231"/>
        <end position="290"/>
    </location>
</feature>
<feature type="domain" description="Sushi" evidence="9">
    <location>
        <begin position="98"/>
        <end position="159"/>
    </location>
</feature>
<dbReference type="Proteomes" id="UP000002279">
    <property type="component" value="Chromosome 7"/>
</dbReference>
<keyword evidence="1 6" id="KW-0768">Sushi</keyword>
<dbReference type="Bgee" id="ENSOANG00000049132">
    <property type="expression patterns" value="Expressed in ovary and 6 other cell types or tissues"/>
</dbReference>
<evidence type="ECO:0000256" key="1">
    <source>
        <dbReference type="ARBA" id="ARBA00022659"/>
    </source>
</evidence>
<evidence type="ECO:0000256" key="6">
    <source>
        <dbReference type="PROSITE-ProRule" id="PRU00302"/>
    </source>
</evidence>
<keyword evidence="3" id="KW-0677">Repeat</keyword>
<feature type="disulfide bond" evidence="6">
    <location>
        <begin position="514"/>
        <end position="541"/>
    </location>
</feature>
<organism evidence="10 11">
    <name type="scientific">Ornithorhynchus anatinus</name>
    <name type="common">Duckbill platypus</name>
    <dbReference type="NCBI Taxonomy" id="9258"/>
    <lineage>
        <taxon>Eukaryota</taxon>
        <taxon>Metazoa</taxon>
        <taxon>Chordata</taxon>
        <taxon>Craniata</taxon>
        <taxon>Vertebrata</taxon>
        <taxon>Euteleostomi</taxon>
        <taxon>Mammalia</taxon>
        <taxon>Monotremata</taxon>
        <taxon>Ornithorhynchidae</taxon>
        <taxon>Ornithorhynchus</taxon>
    </lineage>
</organism>
<dbReference type="InterPro" id="IPR000436">
    <property type="entry name" value="Sushi_SCR_CCP_dom"/>
</dbReference>
<evidence type="ECO:0000259" key="9">
    <source>
        <dbReference type="PROSITE" id="PS50923"/>
    </source>
</evidence>
<keyword evidence="4 6" id="KW-1015">Disulfide bond</keyword>
<evidence type="ECO:0000256" key="4">
    <source>
        <dbReference type="ARBA" id="ARBA00023157"/>
    </source>
</evidence>
<gene>
    <name evidence="10" type="primary">C4BPA</name>
</gene>
<dbReference type="Ensembl" id="ENSOANT00000066003.1">
    <property type="protein sequence ID" value="ENSOANP00000045876.1"/>
    <property type="gene ID" value="ENSOANG00000049132.1"/>
</dbReference>
<feature type="disulfide bond" evidence="6">
    <location>
        <begin position="261"/>
        <end position="288"/>
    </location>
</feature>
<dbReference type="SUPFAM" id="SSF57535">
    <property type="entry name" value="Complement control module/SCR domain"/>
    <property type="match status" value="10"/>
</dbReference>
<dbReference type="FunCoup" id="A0A6I8NYI7">
    <property type="interactions" value="509"/>
</dbReference>
<dbReference type="PANTHER" id="PTHR19325:SF551">
    <property type="entry name" value="ZONA PELLUCIDA SPERM-BINDING PROTEIN 3 RECEPTOR"/>
    <property type="match status" value="1"/>
</dbReference>
<reference evidence="10" key="2">
    <citation type="submission" date="2025-08" db="UniProtKB">
        <authorList>
            <consortium name="Ensembl"/>
        </authorList>
    </citation>
    <scope>IDENTIFICATION</scope>
    <source>
        <strain evidence="10">Glennie</strain>
    </source>
</reference>
<evidence type="ECO:0000313" key="11">
    <source>
        <dbReference type="Proteomes" id="UP000002279"/>
    </source>
</evidence>
<dbReference type="Pfam" id="PF00084">
    <property type="entry name" value="Sushi"/>
    <property type="match status" value="10"/>
</dbReference>
<feature type="domain" description="Sushi" evidence="9">
    <location>
        <begin position="33"/>
        <end position="97"/>
    </location>
</feature>
<dbReference type="InterPro" id="IPR040514">
    <property type="entry name" value="C4bp_oligo"/>
</dbReference>
<evidence type="ECO:0000256" key="8">
    <source>
        <dbReference type="SAM" id="SignalP"/>
    </source>
</evidence>
<dbReference type="GO" id="GO:0002456">
    <property type="term" value="P:T cell mediated immunity"/>
    <property type="evidence" value="ECO:0000318"/>
    <property type="project" value="GO_Central"/>
</dbReference>
<feature type="signal peptide" evidence="8">
    <location>
        <begin position="1"/>
        <end position="33"/>
    </location>
</feature>
<evidence type="ECO:0000313" key="10">
    <source>
        <dbReference type="Ensembl" id="ENSOANP00000045876.1"/>
    </source>
</evidence>
<dbReference type="FunFam" id="2.10.70.10:FF:000014">
    <property type="entry name" value="Membrane cofactor protein"/>
    <property type="match status" value="1"/>
</dbReference>
<accession>A0A6I8NYI7</accession>
<comment type="caution">
    <text evidence="6">Lacks conserved residue(s) required for the propagation of feature annotation.</text>
</comment>
<dbReference type="GeneTree" id="ENSGT00940000154640"/>
<keyword evidence="11" id="KW-1185">Reference proteome</keyword>
<reference evidence="10" key="3">
    <citation type="submission" date="2025-09" db="UniProtKB">
        <authorList>
            <consortium name="Ensembl"/>
        </authorList>
    </citation>
    <scope>IDENTIFICATION</scope>
    <source>
        <strain evidence="10">Glennie</strain>
    </source>
</reference>
<dbReference type="InterPro" id="IPR050350">
    <property type="entry name" value="Compl-Cell_Adhes-Reg"/>
</dbReference>
<dbReference type="Pfam" id="PF18453">
    <property type="entry name" value="C4bp_oligo"/>
    <property type="match status" value="1"/>
</dbReference>
<feature type="domain" description="Sushi" evidence="9">
    <location>
        <begin position="160"/>
        <end position="230"/>
    </location>
</feature>
<dbReference type="CDD" id="cd00033">
    <property type="entry name" value="CCP"/>
    <property type="match status" value="8"/>
</dbReference>
<dbReference type="GO" id="GO:0005615">
    <property type="term" value="C:extracellular space"/>
    <property type="evidence" value="ECO:0000318"/>
    <property type="project" value="GO_Central"/>
</dbReference>
<keyword evidence="5" id="KW-0325">Glycoprotein</keyword>
<dbReference type="InterPro" id="IPR035976">
    <property type="entry name" value="Sushi/SCR/CCP_sf"/>
</dbReference>
<feature type="domain" description="Sushi" evidence="9">
    <location>
        <begin position="485"/>
        <end position="543"/>
    </location>
</feature>
<dbReference type="OMA" id="VLRYRCH"/>
<feature type="domain" description="Sushi" evidence="9">
    <location>
        <begin position="291"/>
        <end position="367"/>
    </location>
</feature>
<reference evidence="10 11" key="1">
    <citation type="journal article" date="2008" name="Nature">
        <title>Genome analysis of the platypus reveals unique signatures of evolution.</title>
        <authorList>
            <person name="Warren W.C."/>
            <person name="Hillier L.W."/>
            <person name="Marshall Graves J.A."/>
            <person name="Birney E."/>
            <person name="Ponting C.P."/>
            <person name="Grutzner F."/>
            <person name="Belov K."/>
            <person name="Miller W."/>
            <person name="Clarke L."/>
            <person name="Chinwalla A.T."/>
            <person name="Yang S.P."/>
            <person name="Heger A."/>
            <person name="Locke D.P."/>
            <person name="Miethke P."/>
            <person name="Waters P.D."/>
            <person name="Veyrunes F."/>
            <person name="Fulton L."/>
            <person name="Fulton B."/>
            <person name="Graves T."/>
            <person name="Wallis J."/>
            <person name="Puente X.S."/>
            <person name="Lopez-Otin C."/>
            <person name="Ordonez G.R."/>
            <person name="Eichler E.E."/>
            <person name="Chen L."/>
            <person name="Cheng Z."/>
            <person name="Deakin J.E."/>
            <person name="Alsop A."/>
            <person name="Thompson K."/>
            <person name="Kirby P."/>
            <person name="Papenfuss A.T."/>
            <person name="Wakefield M.J."/>
            <person name="Olender T."/>
            <person name="Lancet D."/>
            <person name="Huttley G.A."/>
            <person name="Smit A.F."/>
            <person name="Pask A."/>
            <person name="Temple-Smith P."/>
            <person name="Batzer M.A."/>
            <person name="Walker J.A."/>
            <person name="Konkel M.K."/>
            <person name="Harris R.S."/>
            <person name="Whittington C.M."/>
            <person name="Wong E.S."/>
            <person name="Gemmell N.J."/>
            <person name="Buschiazzo E."/>
            <person name="Vargas Jentzsch I.M."/>
            <person name="Merkel A."/>
            <person name="Schmitz J."/>
            <person name="Zemann A."/>
            <person name="Churakov G."/>
            <person name="Kriegs J.O."/>
            <person name="Brosius J."/>
            <person name="Murchison E.P."/>
            <person name="Sachidanandam R."/>
            <person name="Smith C."/>
            <person name="Hannon G.J."/>
            <person name="Tsend-Ayush E."/>
            <person name="McMillan D."/>
            <person name="Attenborough R."/>
            <person name="Rens W."/>
            <person name="Ferguson-Smith M."/>
            <person name="Lefevre C.M."/>
            <person name="Sharp J.A."/>
            <person name="Nicholas K.R."/>
            <person name="Ray D.A."/>
            <person name="Kube M."/>
            <person name="Reinhardt R."/>
            <person name="Pringle T.H."/>
            <person name="Taylor J."/>
            <person name="Jones R.C."/>
            <person name="Nixon B."/>
            <person name="Dacheux J.L."/>
            <person name="Niwa H."/>
            <person name="Sekita Y."/>
            <person name="Huang X."/>
            <person name="Stark A."/>
            <person name="Kheradpour P."/>
            <person name="Kellis M."/>
            <person name="Flicek P."/>
            <person name="Chen Y."/>
            <person name="Webber C."/>
            <person name="Hardison R."/>
            <person name="Nelson J."/>
            <person name="Hallsworth-Pepin K."/>
            <person name="Delehaunty K."/>
            <person name="Markovic C."/>
            <person name="Minx P."/>
            <person name="Feng Y."/>
            <person name="Kremitzki C."/>
            <person name="Mitreva M."/>
            <person name="Glasscock J."/>
            <person name="Wylie T."/>
            <person name="Wohldmann P."/>
            <person name="Thiru P."/>
            <person name="Nhan M.N."/>
            <person name="Pohl C.S."/>
            <person name="Smith S.M."/>
            <person name="Hou S."/>
            <person name="Nefedov M."/>
            <person name="de Jong P.J."/>
            <person name="Renfree M.B."/>
            <person name="Mardis E.R."/>
            <person name="Wilson R.K."/>
        </authorList>
    </citation>
    <scope>NUCLEOTIDE SEQUENCE [LARGE SCALE GENOMIC DNA]</scope>
    <source>
        <strain evidence="10 11">Glennie</strain>
    </source>
</reference>
<dbReference type="PROSITE" id="PS50923">
    <property type="entry name" value="SUSHI"/>
    <property type="match status" value="8"/>
</dbReference>
<dbReference type="AlphaFoldDB" id="A0A6I8NYI7"/>
<evidence type="ECO:0000256" key="2">
    <source>
        <dbReference type="ARBA" id="ARBA00022729"/>
    </source>
</evidence>
<name>A0A6I8NYI7_ORNAN</name>
<evidence type="ECO:0000256" key="7">
    <source>
        <dbReference type="SAM" id="MobiDB-lite"/>
    </source>
</evidence>
<feature type="domain" description="Sushi" evidence="9">
    <location>
        <begin position="368"/>
        <end position="431"/>
    </location>
</feature>
<dbReference type="GO" id="GO:0005886">
    <property type="term" value="C:plasma membrane"/>
    <property type="evidence" value="ECO:0000318"/>
    <property type="project" value="GO_Central"/>
</dbReference>